<organism evidence="1 2">
    <name type="scientific">Fusarium solani subsp. cucurbitae</name>
    <name type="common">Neocosmosporum cucurbitae</name>
    <dbReference type="NCBI Taxonomy" id="2747967"/>
    <lineage>
        <taxon>Eukaryota</taxon>
        <taxon>Fungi</taxon>
        <taxon>Dikarya</taxon>
        <taxon>Ascomycota</taxon>
        <taxon>Pezizomycotina</taxon>
        <taxon>Sordariomycetes</taxon>
        <taxon>Hypocreomycetidae</taxon>
        <taxon>Hypocreales</taxon>
        <taxon>Nectriaceae</taxon>
        <taxon>Fusarium</taxon>
        <taxon>Fusarium solani species complex</taxon>
    </lineage>
</organism>
<reference evidence="1" key="1">
    <citation type="submission" date="2021-11" db="EMBL/GenBank/DDBJ databases">
        <title>Fusarium solani-melongenae Genome sequencing and assembly.</title>
        <authorList>
            <person name="Xie S."/>
            <person name="Huang L."/>
            <person name="Zhang X."/>
        </authorList>
    </citation>
    <scope>NUCLEOTIDE SEQUENCE</scope>
    <source>
        <strain evidence="1">CRI 24-3</strain>
    </source>
</reference>
<gene>
    <name evidence="1" type="ORF">LCI18_014195</name>
</gene>
<protein>
    <submittedName>
        <fullName evidence="1">Uncharacterized protein</fullName>
    </submittedName>
</protein>
<keyword evidence="2" id="KW-1185">Reference proteome</keyword>
<evidence type="ECO:0000313" key="2">
    <source>
        <dbReference type="Proteomes" id="UP000830768"/>
    </source>
</evidence>
<evidence type="ECO:0000313" key="1">
    <source>
        <dbReference type="EMBL" id="UPL03261.1"/>
    </source>
</evidence>
<accession>A0ACD3ZPU7</accession>
<sequence length="247" mass="27938">MDHMDQNDRDNAVVPFTHPHHEDLVDANRSGGRPFARGVVVEGTNVEIVSLGPDLMTDFDHRRQFAKLFLVTHLLAFKTYARVMIAASERGVSRTFWYLARYAGRVQERIFIEKSLDAVHQLIVMSRIINVLEVYHKLAKPGIDHLNLAAGIAIVCFSALLSAANGFFACLLLGFTVLHMVNIFYPIVVHMLLGLMIRKSKKIVDDVAQKAKKGRITDADIEALDDWKFSYLEYVAPKERNYINVAL</sequence>
<dbReference type="EMBL" id="CP090041">
    <property type="protein sequence ID" value="UPL03261.1"/>
    <property type="molecule type" value="Genomic_DNA"/>
</dbReference>
<dbReference type="Proteomes" id="UP000830768">
    <property type="component" value="Chromosome 13"/>
</dbReference>
<name>A0ACD3ZPU7_FUSSC</name>
<proteinExistence type="predicted"/>